<reference evidence="2" key="1">
    <citation type="submission" date="2016-11" db="UniProtKB">
        <authorList>
            <consortium name="WormBaseParasite"/>
        </authorList>
    </citation>
    <scope>IDENTIFICATION</scope>
    <source>
        <strain evidence="2">KR3021</strain>
    </source>
</reference>
<evidence type="ECO:0000313" key="1">
    <source>
        <dbReference type="Proteomes" id="UP000095286"/>
    </source>
</evidence>
<dbReference type="WBParaSite" id="RSKR_0001156300.1">
    <property type="protein sequence ID" value="RSKR_0001156300.1"/>
    <property type="gene ID" value="RSKR_0001156300"/>
</dbReference>
<organism evidence="1 2">
    <name type="scientific">Rhabditophanes sp. KR3021</name>
    <dbReference type="NCBI Taxonomy" id="114890"/>
    <lineage>
        <taxon>Eukaryota</taxon>
        <taxon>Metazoa</taxon>
        <taxon>Ecdysozoa</taxon>
        <taxon>Nematoda</taxon>
        <taxon>Chromadorea</taxon>
        <taxon>Rhabditida</taxon>
        <taxon>Tylenchina</taxon>
        <taxon>Panagrolaimomorpha</taxon>
        <taxon>Strongyloidoidea</taxon>
        <taxon>Alloionematidae</taxon>
        <taxon>Rhabditophanes</taxon>
    </lineage>
</organism>
<accession>A0AC35UHU7</accession>
<proteinExistence type="predicted"/>
<evidence type="ECO:0000313" key="2">
    <source>
        <dbReference type="WBParaSite" id="RSKR_0001156300.1"/>
    </source>
</evidence>
<protein>
    <submittedName>
        <fullName evidence="2">GTP cyclohydrolase 1</fullName>
    </submittedName>
</protein>
<name>A0AC35UHU7_9BILA</name>
<sequence>MSSNEGSVNALEEIAKKLDLKEDINQEKKSTLDDMADCYKSIIKHVGEDGERQGLLKTPMRAAKAMLYFTKGYEENLDNIINEAVFDEDHDEVVIVKDIEMFSLCEHHLVPFNGHVHIGYLPNKKVIGLSKLARIVEMYSRRLQVQERLTKEIATAIMQAVQPAGVAVVIEAKSNSNKVTCLNDLHKINGAKMVTSGGYEMPSQYSDHSVTDSVLHTRKAVSIFDISNMLQTHIKGKDCTSFIESLAPSDVNALNNNTGTLSVFTNEKGGIEDDLMVFKTDKDHLYMTSNAGRAEKTLPYLLSNAERWRSNGKDVEIEVLQDRGFISCQGPKMVDLLKDEINFDLNTLFFMGTIVGSVFGIDNCRITRCGYTGEDGVEISVDGAKAQLLVERMLAKQKSVDVRLAGLEARDILRLEAGLCLYGNDINEGTTPVEASIEFVIGDKRRQNLNFPGADKIIKQLEENKCPKKRVGIVSNSGLSPKSHIPITDPMDKAVVGFVTSGVQSPTLNSSIGMAYVDFWDAKIGRKLVADFGKETTPIIVSEMPFVKTNYYLLK</sequence>
<dbReference type="Proteomes" id="UP000095286">
    <property type="component" value="Unplaced"/>
</dbReference>